<dbReference type="OrthoDB" id="5298707at2"/>
<organism evidence="5 6">
    <name type="scientific">Marinobacterium halophilum</name>
    <dbReference type="NCBI Taxonomy" id="267374"/>
    <lineage>
        <taxon>Bacteria</taxon>
        <taxon>Pseudomonadati</taxon>
        <taxon>Pseudomonadota</taxon>
        <taxon>Gammaproteobacteria</taxon>
        <taxon>Oceanospirillales</taxon>
        <taxon>Oceanospirillaceae</taxon>
        <taxon>Marinobacterium</taxon>
    </lineage>
</organism>
<feature type="coiled-coil region" evidence="1">
    <location>
        <begin position="334"/>
        <end position="379"/>
    </location>
</feature>
<evidence type="ECO:0000313" key="6">
    <source>
        <dbReference type="Proteomes" id="UP000242133"/>
    </source>
</evidence>
<proteinExistence type="predicted"/>
<feature type="signal peptide" evidence="3">
    <location>
        <begin position="1"/>
        <end position="22"/>
    </location>
</feature>
<feature type="compositionally biased region" description="Acidic residues" evidence="2">
    <location>
        <begin position="645"/>
        <end position="657"/>
    </location>
</feature>
<sequence length="849" mass="91140">MLRKLALSLAISAALGASQVNALGLGEIKVNSALNEPLDAEIKLTQVRDLSPLQIQPRMASLDEYATASASGQSRYLRDIQFQVLVSPEGNGRIRLKSTEPVQEPFLNFMVEVNWPSGRLVREYTLLLDPPVFEPTPVGQSFTTASVQPRPAVAVPPQNIRTRATNDGQMYVGVNDTLWEIAKNTKPQGTTEHQMMMAILSKNPQAFPSGNINNLKAGVAIDIPSAAEVQRLTHREAVAEVARQMQMWRDGKTTVQAQPKAPVDVSKPSATAEALVADAGSDDAPAEGQLTVVTPPVESIDPVEAAPAGDNIDADAAEMSRVDETNQQVVSAAAERLESEVIVAQEKIDRLERDNSDLNNKLDSVLQQLESQSRLLELQSQQMSTLQSELGQQSVAPVESADTVAQQPSMLQSPAVLGGLGAGVLALLGGVWFILRRKRNGETGGKRDLVSVPDDLRDDADVGDLAVGAAALAGAAVVADSLAQDKPAPLGEAEQGTDSDFVRPPMQSLAPEEEVTVEDDLTDLDGDLQDLDLDMDLDLDDLEMPNETVAASTIDAAEFDLGLEEEIEVAADDASATETDELEFKVEQPALAEAEEASELDGMLADDDLDDDLDFLLGDSVGDNDSVETSSLDEELDFGSLSELTLDEASEEESLENEQDRVDNSLHETVESAPELEFEVDPELEAMLQGGVGADEGTENEVEFGAGFSDDSDNADDDLDSLLASFDPEESVNTAPVSRFSAGEAVEEELTANISHDLEMDLDSEVEDLLNSTDDDIALEEQGSGEQEDVFDKLNLLSDADEIETKLDLARAYIEMDDGEGARDILNEITGEGSDSQRQEAQKLLETLG</sequence>
<feature type="compositionally biased region" description="Basic and acidic residues" evidence="2">
    <location>
        <begin position="658"/>
        <end position="670"/>
    </location>
</feature>
<dbReference type="RefSeq" id="WP_106591121.1">
    <property type="nucleotide sequence ID" value="NZ_PYGI01000006.1"/>
</dbReference>
<dbReference type="InterPro" id="IPR038440">
    <property type="entry name" value="FimV_C_sf"/>
</dbReference>
<dbReference type="AlphaFoldDB" id="A0A2P8EZK9"/>
<evidence type="ECO:0000256" key="3">
    <source>
        <dbReference type="SAM" id="SignalP"/>
    </source>
</evidence>
<dbReference type="Pfam" id="PF25800">
    <property type="entry name" value="FimV_N"/>
    <property type="match status" value="1"/>
</dbReference>
<dbReference type="Gene3D" id="1.20.58.2200">
    <property type="match status" value="1"/>
</dbReference>
<dbReference type="NCBIfam" id="TIGR03505">
    <property type="entry name" value="FimV_core"/>
    <property type="match status" value="1"/>
</dbReference>
<keyword evidence="3" id="KW-0732">Signal</keyword>
<evidence type="ECO:0000256" key="1">
    <source>
        <dbReference type="SAM" id="Coils"/>
    </source>
</evidence>
<dbReference type="InterPro" id="IPR020011">
    <property type="entry name" value="FimV_C"/>
</dbReference>
<feature type="domain" description="FimV N-terminal" evidence="4">
    <location>
        <begin position="23"/>
        <end position="131"/>
    </location>
</feature>
<dbReference type="EMBL" id="PYGI01000006">
    <property type="protein sequence ID" value="PSL14899.1"/>
    <property type="molecule type" value="Genomic_DNA"/>
</dbReference>
<evidence type="ECO:0000259" key="4">
    <source>
        <dbReference type="Pfam" id="PF25800"/>
    </source>
</evidence>
<keyword evidence="6" id="KW-1185">Reference proteome</keyword>
<dbReference type="NCBIfam" id="TIGR03504">
    <property type="entry name" value="FimV_Cterm"/>
    <property type="match status" value="1"/>
</dbReference>
<dbReference type="InterPro" id="IPR020012">
    <property type="entry name" value="LysM_FimV"/>
</dbReference>
<dbReference type="InterPro" id="IPR057840">
    <property type="entry name" value="FimV_N"/>
</dbReference>
<evidence type="ECO:0000313" key="5">
    <source>
        <dbReference type="EMBL" id="PSL14899.1"/>
    </source>
</evidence>
<accession>A0A2P8EZK9</accession>
<comment type="caution">
    <text evidence="5">The sequence shown here is derived from an EMBL/GenBank/DDBJ whole genome shotgun (WGS) entry which is preliminary data.</text>
</comment>
<reference evidence="5 6" key="1">
    <citation type="submission" date="2018-03" db="EMBL/GenBank/DDBJ databases">
        <title>Genomic Encyclopedia of Archaeal and Bacterial Type Strains, Phase II (KMG-II): from individual species to whole genera.</title>
        <authorList>
            <person name="Goeker M."/>
        </authorList>
    </citation>
    <scope>NUCLEOTIDE SEQUENCE [LARGE SCALE GENOMIC DNA]</scope>
    <source>
        <strain evidence="5 6">DSM 17586</strain>
    </source>
</reference>
<name>A0A2P8EZK9_9GAMM</name>
<feature type="chain" id="PRO_5015167564" evidence="3">
    <location>
        <begin position="23"/>
        <end position="849"/>
    </location>
</feature>
<dbReference type="Proteomes" id="UP000242133">
    <property type="component" value="Unassembled WGS sequence"/>
</dbReference>
<feature type="region of interest" description="Disordered" evidence="2">
    <location>
        <begin position="830"/>
        <end position="849"/>
    </location>
</feature>
<feature type="compositionally biased region" description="Acidic residues" evidence="2">
    <location>
        <begin position="710"/>
        <end position="720"/>
    </location>
</feature>
<keyword evidence="1" id="KW-0175">Coiled coil</keyword>
<evidence type="ECO:0000256" key="2">
    <source>
        <dbReference type="SAM" id="MobiDB-lite"/>
    </source>
</evidence>
<protein>
    <submittedName>
        <fullName evidence="5">FimV-like protein</fullName>
    </submittedName>
</protein>
<feature type="compositionally biased region" description="Acidic residues" evidence="2">
    <location>
        <begin position="674"/>
        <end position="684"/>
    </location>
</feature>
<gene>
    <name evidence="5" type="ORF">CLV44_10675</name>
</gene>
<feature type="region of interest" description="Disordered" evidence="2">
    <location>
        <begin position="615"/>
        <end position="721"/>
    </location>
</feature>